<keyword evidence="2" id="KW-1133">Transmembrane helix</keyword>
<feature type="region of interest" description="Disordered" evidence="1">
    <location>
        <begin position="1"/>
        <end position="21"/>
    </location>
</feature>
<dbReference type="Proteomes" id="UP001321748">
    <property type="component" value="Chromosome"/>
</dbReference>
<keyword evidence="2" id="KW-0812">Transmembrane</keyword>
<dbReference type="RefSeq" id="WP_317642396.1">
    <property type="nucleotide sequence ID" value="NZ_AP026800.1"/>
</dbReference>
<dbReference type="EMBL" id="AP026800">
    <property type="protein sequence ID" value="BDR54892.1"/>
    <property type="molecule type" value="Genomic_DNA"/>
</dbReference>
<accession>A0ABM8BDB3</accession>
<keyword evidence="2" id="KW-0472">Membrane</keyword>
<protein>
    <recommendedName>
        <fullName evidence="5">Lipoprotein</fullName>
    </recommendedName>
</protein>
<evidence type="ECO:0000256" key="1">
    <source>
        <dbReference type="SAM" id="MobiDB-lite"/>
    </source>
</evidence>
<reference evidence="3 4" key="1">
    <citation type="journal article" date="2023" name="Microbiol. Spectr.">
        <title>Symbiosis of Carpenter Bees with Uncharacterized Lactic Acid Bacteria Showing NAD Auxotrophy.</title>
        <authorList>
            <person name="Kawasaki S."/>
            <person name="Ozawa K."/>
            <person name="Mori T."/>
            <person name="Yamamoto A."/>
            <person name="Ito M."/>
            <person name="Ohkuma M."/>
            <person name="Sakamoto M."/>
            <person name="Matsutani M."/>
        </authorList>
    </citation>
    <scope>NUCLEOTIDE SEQUENCE [LARGE SCALE GENOMIC DNA]</scope>
    <source>
        <strain evidence="3 4">KimH</strain>
    </source>
</reference>
<name>A0ABM8BDB3_9BIFI</name>
<evidence type="ECO:0000256" key="2">
    <source>
        <dbReference type="SAM" id="Phobius"/>
    </source>
</evidence>
<evidence type="ECO:0000313" key="3">
    <source>
        <dbReference type="EMBL" id="BDR54892.1"/>
    </source>
</evidence>
<feature type="compositionally biased region" description="Polar residues" evidence="1">
    <location>
        <begin position="93"/>
        <end position="109"/>
    </location>
</feature>
<keyword evidence="4" id="KW-1185">Reference proteome</keyword>
<organism evidence="3 4">
    <name type="scientific">Bombiscardovia apis</name>
    <dbReference type="NCBI Taxonomy" id="2932182"/>
    <lineage>
        <taxon>Bacteria</taxon>
        <taxon>Bacillati</taxon>
        <taxon>Actinomycetota</taxon>
        <taxon>Actinomycetes</taxon>
        <taxon>Bifidobacteriales</taxon>
        <taxon>Bifidobacteriaceae</taxon>
        <taxon>Bombiscardovia</taxon>
    </lineage>
</organism>
<proteinExistence type="predicted"/>
<feature type="compositionally biased region" description="Low complexity" evidence="1">
    <location>
        <begin position="72"/>
        <end position="87"/>
    </location>
</feature>
<feature type="transmembrane region" description="Helical" evidence="2">
    <location>
        <begin position="26"/>
        <end position="47"/>
    </location>
</feature>
<evidence type="ECO:0000313" key="4">
    <source>
        <dbReference type="Proteomes" id="UP001321748"/>
    </source>
</evidence>
<evidence type="ECO:0008006" key="5">
    <source>
        <dbReference type="Google" id="ProtNLM"/>
    </source>
</evidence>
<feature type="compositionally biased region" description="Pro residues" evidence="1">
    <location>
        <begin position="114"/>
        <end position="125"/>
    </location>
</feature>
<feature type="region of interest" description="Disordered" evidence="1">
    <location>
        <begin position="58"/>
        <end position="129"/>
    </location>
</feature>
<gene>
    <name evidence="3" type="ORF">KIMH_10030</name>
</gene>
<sequence length="239" mass="24133">MSRPEGGSHISEDSAESEAGRSKRRIVLLCIVAVVVIAAGATSAWAVSSHNSQVQAQASASASESSRKASEKAQASQKAKTQASDSALKVNPASPTSSAQPSDPSSAGQTDPGAPQPDPGAPQPDPAGNCAAYQGTYVNAQGGKASLAVNCSIEADSFGSHIQSVQTGGPGASGQVAGALELIMEPHNGNAVAYTLFPQGVGAGYPGEDTSHNRLINHSGGPISVMSYQDFMNAVYILQ</sequence>